<dbReference type="STRING" id="1670800.BSQ44_06175"/>
<dbReference type="AlphaFoldDB" id="A0A1L3SNM9"/>
<protein>
    <recommendedName>
        <fullName evidence="4">HTH araC/xylS-type domain-containing protein</fullName>
    </recommendedName>
</protein>
<dbReference type="OrthoDB" id="9806208at2"/>
<name>A0A1L3SNM9_9HYPH</name>
<reference evidence="6" key="1">
    <citation type="submission" date="2016-11" db="EMBL/GenBank/DDBJ databases">
        <title>Mesorhizobium oceanicum sp. nov., isolated from deep seawater in South China Sea.</title>
        <authorList>
            <person name="Fu G.-Y."/>
        </authorList>
    </citation>
    <scope>NUCLEOTIDE SEQUENCE [LARGE SCALE GENOMIC DNA]</scope>
    <source>
        <strain evidence="6">B7</strain>
    </source>
</reference>
<keyword evidence="6" id="KW-1185">Reference proteome</keyword>
<feature type="domain" description="HTH araC/xylS-type" evidence="4">
    <location>
        <begin position="185"/>
        <end position="283"/>
    </location>
</feature>
<keyword evidence="1" id="KW-0805">Transcription regulation</keyword>
<organism evidence="5 6">
    <name type="scientific">Aquibium oceanicum</name>
    <dbReference type="NCBI Taxonomy" id="1670800"/>
    <lineage>
        <taxon>Bacteria</taxon>
        <taxon>Pseudomonadati</taxon>
        <taxon>Pseudomonadota</taxon>
        <taxon>Alphaproteobacteria</taxon>
        <taxon>Hyphomicrobiales</taxon>
        <taxon>Phyllobacteriaceae</taxon>
        <taxon>Aquibium</taxon>
    </lineage>
</organism>
<gene>
    <name evidence="5" type="ORF">BSQ44_06175</name>
</gene>
<dbReference type="SMART" id="SM00342">
    <property type="entry name" value="HTH_ARAC"/>
    <property type="match status" value="1"/>
</dbReference>
<dbReference type="EMBL" id="CP018171">
    <property type="protein sequence ID" value="APH71006.1"/>
    <property type="molecule type" value="Genomic_DNA"/>
</dbReference>
<dbReference type="SUPFAM" id="SSF46689">
    <property type="entry name" value="Homeodomain-like"/>
    <property type="match status" value="2"/>
</dbReference>
<dbReference type="Pfam" id="PF12833">
    <property type="entry name" value="HTH_18"/>
    <property type="match status" value="1"/>
</dbReference>
<evidence type="ECO:0000313" key="5">
    <source>
        <dbReference type="EMBL" id="APH71006.1"/>
    </source>
</evidence>
<dbReference type="InterPro" id="IPR050204">
    <property type="entry name" value="AraC_XylS_family_regulators"/>
</dbReference>
<keyword evidence="3" id="KW-0804">Transcription</keyword>
<dbReference type="InterPro" id="IPR009057">
    <property type="entry name" value="Homeodomain-like_sf"/>
</dbReference>
<evidence type="ECO:0000256" key="3">
    <source>
        <dbReference type="ARBA" id="ARBA00023163"/>
    </source>
</evidence>
<dbReference type="Proteomes" id="UP000182840">
    <property type="component" value="Chromosome"/>
</dbReference>
<dbReference type="Gene3D" id="1.10.10.60">
    <property type="entry name" value="Homeodomain-like"/>
    <property type="match status" value="1"/>
</dbReference>
<evidence type="ECO:0000313" key="6">
    <source>
        <dbReference type="Proteomes" id="UP000182840"/>
    </source>
</evidence>
<dbReference type="RefSeq" id="WP_072602416.1">
    <property type="nucleotide sequence ID" value="NZ_CP018171.1"/>
</dbReference>
<evidence type="ECO:0000256" key="2">
    <source>
        <dbReference type="ARBA" id="ARBA00023125"/>
    </source>
</evidence>
<dbReference type="GO" id="GO:0043565">
    <property type="term" value="F:sequence-specific DNA binding"/>
    <property type="evidence" value="ECO:0007669"/>
    <property type="project" value="InterPro"/>
</dbReference>
<dbReference type="PROSITE" id="PS00041">
    <property type="entry name" value="HTH_ARAC_FAMILY_1"/>
    <property type="match status" value="1"/>
</dbReference>
<dbReference type="KEGG" id="meso:BSQ44_06175"/>
<dbReference type="GO" id="GO:0003700">
    <property type="term" value="F:DNA-binding transcription factor activity"/>
    <property type="evidence" value="ECO:0007669"/>
    <property type="project" value="InterPro"/>
</dbReference>
<keyword evidence="2" id="KW-0238">DNA-binding</keyword>
<sequence length="287" mass="31748">MRDRAAARRVTRSLGKSIDLERMEFGDLGAFDYRWAGERYYLALHQIQLQDGETEVESLRKSTITDLRNRITYAPADCSVTGWTSLKGAKNGYLALTFDASSLDEGDGFAPKAEDLARPLLYFRSQKLAATLSKIAGAASDEGPGSALYLDLLAMTAILELGRLEVRVPSWNEAAQGALSGIRARRVVEFIEENFDRAVTLSDLAAVAELSKFHFVRAFKQHFGTTPHSFVTMRRLEKARSLLENSSLSIADIGLRSGYKTPEGFASSFRQAYRMSPSAFRKSVRGG</sequence>
<dbReference type="PROSITE" id="PS01124">
    <property type="entry name" value="HTH_ARAC_FAMILY_2"/>
    <property type="match status" value="1"/>
</dbReference>
<evidence type="ECO:0000259" key="4">
    <source>
        <dbReference type="PROSITE" id="PS01124"/>
    </source>
</evidence>
<dbReference type="PANTHER" id="PTHR46796">
    <property type="entry name" value="HTH-TYPE TRANSCRIPTIONAL ACTIVATOR RHAS-RELATED"/>
    <property type="match status" value="1"/>
</dbReference>
<evidence type="ECO:0000256" key="1">
    <source>
        <dbReference type="ARBA" id="ARBA00023015"/>
    </source>
</evidence>
<accession>A0A1L3SNM9</accession>
<dbReference type="InterPro" id="IPR018062">
    <property type="entry name" value="HTH_AraC-typ_CS"/>
</dbReference>
<dbReference type="PANTHER" id="PTHR46796:SF6">
    <property type="entry name" value="ARAC SUBFAMILY"/>
    <property type="match status" value="1"/>
</dbReference>
<proteinExistence type="predicted"/>
<dbReference type="InterPro" id="IPR018060">
    <property type="entry name" value="HTH_AraC"/>
</dbReference>